<dbReference type="InterPro" id="IPR006121">
    <property type="entry name" value="HMA_dom"/>
</dbReference>
<dbReference type="FunFam" id="3.30.70.100:FF:000001">
    <property type="entry name" value="ATPase copper transporting beta"/>
    <property type="match status" value="1"/>
</dbReference>
<dbReference type="AlphaFoldDB" id="A0A935TCR4"/>
<proteinExistence type="predicted"/>
<protein>
    <submittedName>
        <fullName evidence="3">Heavy-metal-associated domain-containing protein</fullName>
    </submittedName>
</protein>
<accession>A0A935TCR4</accession>
<dbReference type="PANTHER" id="PTHR46594">
    <property type="entry name" value="P-TYPE CATION-TRANSPORTING ATPASE"/>
    <property type="match status" value="1"/>
</dbReference>
<evidence type="ECO:0000313" key="4">
    <source>
        <dbReference type="Proteomes" id="UP000706151"/>
    </source>
</evidence>
<feature type="domain" description="HMA" evidence="2">
    <location>
        <begin position="2"/>
        <end position="68"/>
    </location>
</feature>
<dbReference type="PROSITE" id="PS01047">
    <property type="entry name" value="HMA_1"/>
    <property type="match status" value="1"/>
</dbReference>
<dbReference type="EMBL" id="JADJOT010000011">
    <property type="protein sequence ID" value="MBK7955654.1"/>
    <property type="molecule type" value="Genomic_DNA"/>
</dbReference>
<evidence type="ECO:0000256" key="1">
    <source>
        <dbReference type="ARBA" id="ARBA00022723"/>
    </source>
</evidence>
<name>A0A935TCR4_9PROT</name>
<dbReference type="PROSITE" id="PS50846">
    <property type="entry name" value="HMA_2"/>
    <property type="match status" value="1"/>
</dbReference>
<dbReference type="Gene3D" id="3.30.70.100">
    <property type="match status" value="1"/>
</dbReference>
<evidence type="ECO:0000313" key="3">
    <source>
        <dbReference type="EMBL" id="MBK7955654.1"/>
    </source>
</evidence>
<dbReference type="Pfam" id="PF00403">
    <property type="entry name" value="HMA"/>
    <property type="match status" value="1"/>
</dbReference>
<evidence type="ECO:0000259" key="2">
    <source>
        <dbReference type="PROSITE" id="PS50846"/>
    </source>
</evidence>
<dbReference type="PRINTS" id="PR00942">
    <property type="entry name" value="CUATPASEI"/>
</dbReference>
<sequence length="71" mass="7248">MESIVIEITGMSCQGCVKSVTAALKALPGVGQVDVSLEAGQARVACDPGLLSVAELRKAIEDAGFDTRTAV</sequence>
<reference evidence="3 4" key="1">
    <citation type="submission" date="2020-10" db="EMBL/GenBank/DDBJ databases">
        <title>Connecting structure to function with the recovery of over 1000 high-quality activated sludge metagenome-assembled genomes encoding full-length rRNA genes using long-read sequencing.</title>
        <authorList>
            <person name="Singleton C.M."/>
            <person name="Petriglieri F."/>
            <person name="Kristensen J.M."/>
            <person name="Kirkegaard R.H."/>
            <person name="Michaelsen T.Y."/>
            <person name="Andersen M.H."/>
            <person name="Karst S.M."/>
            <person name="Dueholm M.S."/>
            <person name="Nielsen P.H."/>
            <person name="Albertsen M."/>
        </authorList>
    </citation>
    <scope>NUCLEOTIDE SEQUENCE [LARGE SCALE GENOMIC DNA]</scope>
    <source>
        <strain evidence="3">Fred_18-Q3-R57-64_BAT3C.720</strain>
    </source>
</reference>
<dbReference type="GO" id="GO:0046872">
    <property type="term" value="F:metal ion binding"/>
    <property type="evidence" value="ECO:0007669"/>
    <property type="project" value="UniProtKB-KW"/>
</dbReference>
<comment type="caution">
    <text evidence="3">The sequence shown here is derived from an EMBL/GenBank/DDBJ whole genome shotgun (WGS) entry which is preliminary data.</text>
</comment>
<gene>
    <name evidence="3" type="ORF">IPK02_17790</name>
</gene>
<dbReference type="CDD" id="cd00371">
    <property type="entry name" value="HMA"/>
    <property type="match status" value="1"/>
</dbReference>
<dbReference type="SUPFAM" id="SSF55008">
    <property type="entry name" value="HMA, heavy metal-associated domain"/>
    <property type="match status" value="1"/>
</dbReference>
<dbReference type="InterPro" id="IPR036163">
    <property type="entry name" value="HMA_dom_sf"/>
</dbReference>
<keyword evidence="1" id="KW-0479">Metal-binding</keyword>
<dbReference type="PANTHER" id="PTHR46594:SF4">
    <property type="entry name" value="P-TYPE CATION-TRANSPORTING ATPASE"/>
    <property type="match status" value="1"/>
</dbReference>
<dbReference type="InterPro" id="IPR017969">
    <property type="entry name" value="Heavy-metal-associated_CS"/>
</dbReference>
<dbReference type="Proteomes" id="UP000706151">
    <property type="component" value="Unassembled WGS sequence"/>
</dbReference>
<organism evidence="3 4">
    <name type="scientific">Candidatus Accumulibacter affinis</name>
    <dbReference type="NCBI Taxonomy" id="2954384"/>
    <lineage>
        <taxon>Bacteria</taxon>
        <taxon>Pseudomonadati</taxon>
        <taxon>Pseudomonadota</taxon>
        <taxon>Betaproteobacteria</taxon>
        <taxon>Candidatus Accumulibacter</taxon>
    </lineage>
</organism>